<accession>A0A1C3W6U9</accession>
<evidence type="ECO:0000313" key="2">
    <source>
        <dbReference type="Proteomes" id="UP000199101"/>
    </source>
</evidence>
<dbReference type="RefSeq" id="WP_092713934.1">
    <property type="nucleotide sequence ID" value="NZ_FMAG01000004.1"/>
</dbReference>
<reference evidence="2" key="1">
    <citation type="submission" date="2016-08" db="EMBL/GenBank/DDBJ databases">
        <authorList>
            <person name="Varghese N."/>
            <person name="Submissions Spin"/>
        </authorList>
    </citation>
    <scope>NUCLEOTIDE SEQUENCE [LARGE SCALE GENOMIC DNA]</scope>
    <source>
        <strain evidence="2">HAMBI 2975</strain>
    </source>
</reference>
<dbReference type="Proteomes" id="UP000199101">
    <property type="component" value="Unassembled WGS sequence"/>
</dbReference>
<keyword evidence="2" id="KW-1185">Reference proteome</keyword>
<sequence length="364" mass="39135">MKPFGEFLDRFLGRGAWAVTVPTFDGPLLPNQRLEEAETLALLEAADNLISTPKGILASSGRRLLRIQADGGIEEVASFPQDITALATARGMTALALDGEGIVIRGGAHDGAAFKSAANVNLGCVTALTFLNNDTLLVANGSTTSGVCGWRRDLMQKGCSGSLLKIDLAARKIELVKSDLAWPAGVATTGSNRIFVSEAWRHRVISIDLASGQVENALEHLPAYPARIAPAFDAGYWLTFYSTRNQLVEFILREDRYRERMLAEVPEAFWVAPSLSSWSSYQEPMQGSQLKQMGVLKPYAVTRSYGLVVNCDSQMRPLASFHSRADGKAHGTVAACEHGDDLIVASRGGSKVLRLSGAANGQRG</sequence>
<dbReference type="STRING" id="410764.GA0061103_4938"/>
<evidence type="ECO:0000313" key="1">
    <source>
        <dbReference type="EMBL" id="SCB35578.1"/>
    </source>
</evidence>
<protein>
    <recommendedName>
        <fullName evidence="3">Strictosidine synthase</fullName>
    </recommendedName>
</protein>
<dbReference type="SUPFAM" id="SSF63829">
    <property type="entry name" value="Calcium-dependent phosphotriesterase"/>
    <property type="match status" value="1"/>
</dbReference>
<dbReference type="EMBL" id="FMAG01000004">
    <property type="protein sequence ID" value="SCB35578.1"/>
    <property type="molecule type" value="Genomic_DNA"/>
</dbReference>
<proteinExistence type="predicted"/>
<dbReference type="InterPro" id="IPR011042">
    <property type="entry name" value="6-blade_b-propeller_TolB-like"/>
</dbReference>
<dbReference type="AlphaFoldDB" id="A0A1C3W6U9"/>
<dbReference type="Gene3D" id="2.120.10.30">
    <property type="entry name" value="TolB, C-terminal domain"/>
    <property type="match status" value="1"/>
</dbReference>
<evidence type="ECO:0008006" key="3">
    <source>
        <dbReference type="Google" id="ProtNLM"/>
    </source>
</evidence>
<dbReference type="OrthoDB" id="8872498at2"/>
<gene>
    <name evidence="1" type="ORF">GA0061103_4938</name>
</gene>
<organism evidence="1 2">
    <name type="scientific">Rhizobium multihospitium</name>
    <dbReference type="NCBI Taxonomy" id="410764"/>
    <lineage>
        <taxon>Bacteria</taxon>
        <taxon>Pseudomonadati</taxon>
        <taxon>Pseudomonadota</taxon>
        <taxon>Alphaproteobacteria</taxon>
        <taxon>Hyphomicrobiales</taxon>
        <taxon>Rhizobiaceae</taxon>
        <taxon>Rhizobium/Agrobacterium group</taxon>
        <taxon>Rhizobium</taxon>
    </lineage>
</organism>
<name>A0A1C3W6U9_9HYPH</name>